<evidence type="ECO:0000313" key="1">
    <source>
        <dbReference type="EMBL" id="MFD2163470.1"/>
    </source>
</evidence>
<reference evidence="2" key="1">
    <citation type="journal article" date="2019" name="Int. J. Syst. Evol. Microbiol.">
        <title>The Global Catalogue of Microorganisms (GCM) 10K type strain sequencing project: providing services to taxonomists for standard genome sequencing and annotation.</title>
        <authorList>
            <consortium name="The Broad Institute Genomics Platform"/>
            <consortium name="The Broad Institute Genome Sequencing Center for Infectious Disease"/>
            <person name="Wu L."/>
            <person name="Ma J."/>
        </authorList>
    </citation>
    <scope>NUCLEOTIDE SEQUENCE [LARGE SCALE GENOMIC DNA]</scope>
    <source>
        <strain evidence="2">KCTC 42217</strain>
    </source>
</reference>
<name>A0ABW4ZMY5_9SPHI</name>
<proteinExistence type="predicted"/>
<dbReference type="Gene3D" id="3.10.450.50">
    <property type="match status" value="1"/>
</dbReference>
<comment type="caution">
    <text evidence="1">The sequence shown here is derived from an EMBL/GenBank/DDBJ whole genome shotgun (WGS) entry which is preliminary data.</text>
</comment>
<dbReference type="RefSeq" id="WP_255900818.1">
    <property type="nucleotide sequence ID" value="NZ_JAFMZO010000002.1"/>
</dbReference>
<sequence>MTIHEIDKLTGQFYECICFKPEHYPKYDQLQELFYGDGKLINGNYDQPLEFTVQSYIQAIMHQIDDGNATFYSQQEISDVTEVFGKTAQRISVYEYSFTAENTAPWKRGVNYIQFILVSGEWKIVSMLWNDEKEELAIPEAYLV</sequence>
<dbReference type="Proteomes" id="UP001597387">
    <property type="component" value="Unassembled WGS sequence"/>
</dbReference>
<dbReference type="InterPro" id="IPR032710">
    <property type="entry name" value="NTF2-like_dom_sf"/>
</dbReference>
<organism evidence="1 2">
    <name type="scientific">Paradesertivirga mongoliensis</name>
    <dbReference type="NCBI Taxonomy" id="2100740"/>
    <lineage>
        <taxon>Bacteria</taxon>
        <taxon>Pseudomonadati</taxon>
        <taxon>Bacteroidota</taxon>
        <taxon>Sphingobacteriia</taxon>
        <taxon>Sphingobacteriales</taxon>
        <taxon>Sphingobacteriaceae</taxon>
        <taxon>Paradesertivirga</taxon>
    </lineage>
</organism>
<gene>
    <name evidence="1" type="ORF">ACFSJU_13765</name>
</gene>
<protein>
    <recommendedName>
        <fullName evidence="3">Nuclear transport factor 2 family protein</fullName>
    </recommendedName>
</protein>
<evidence type="ECO:0008006" key="3">
    <source>
        <dbReference type="Google" id="ProtNLM"/>
    </source>
</evidence>
<dbReference type="SUPFAM" id="SSF54427">
    <property type="entry name" value="NTF2-like"/>
    <property type="match status" value="1"/>
</dbReference>
<accession>A0ABW4ZMY5</accession>
<evidence type="ECO:0000313" key="2">
    <source>
        <dbReference type="Proteomes" id="UP001597387"/>
    </source>
</evidence>
<dbReference type="EMBL" id="JBHUHZ010000002">
    <property type="protein sequence ID" value="MFD2163470.1"/>
    <property type="molecule type" value="Genomic_DNA"/>
</dbReference>
<keyword evidence="2" id="KW-1185">Reference proteome</keyword>